<organism evidence="1">
    <name type="scientific">marine sediment metagenome</name>
    <dbReference type="NCBI Taxonomy" id="412755"/>
    <lineage>
        <taxon>unclassified sequences</taxon>
        <taxon>metagenomes</taxon>
        <taxon>ecological metagenomes</taxon>
    </lineage>
</organism>
<proteinExistence type="predicted"/>
<dbReference type="EMBL" id="LAZR01000251">
    <property type="protein sequence ID" value="KKN79234.1"/>
    <property type="molecule type" value="Genomic_DNA"/>
</dbReference>
<comment type="caution">
    <text evidence="1">The sequence shown here is derived from an EMBL/GenBank/DDBJ whole genome shotgun (WGS) entry which is preliminary data.</text>
</comment>
<gene>
    <name evidence="1" type="ORF">LCGC14_0342510</name>
</gene>
<evidence type="ECO:0000313" key="1">
    <source>
        <dbReference type="EMBL" id="KKN79234.1"/>
    </source>
</evidence>
<protein>
    <submittedName>
        <fullName evidence="1">Uncharacterized protein</fullName>
    </submittedName>
</protein>
<sequence length="76" mass="8528">MKQITHTSVNLKGLLRNMKGRKIDFMTDDDGKFLSDKEVRNEIDKLLAKGHKLMCNSTECNGFDPYSGGCPGHIID</sequence>
<accession>A0A0F9TIZ7</accession>
<dbReference type="AlphaFoldDB" id="A0A0F9TIZ7"/>
<name>A0A0F9TIZ7_9ZZZZ</name>
<reference evidence="1" key="1">
    <citation type="journal article" date="2015" name="Nature">
        <title>Complex archaea that bridge the gap between prokaryotes and eukaryotes.</title>
        <authorList>
            <person name="Spang A."/>
            <person name="Saw J.H."/>
            <person name="Jorgensen S.L."/>
            <person name="Zaremba-Niedzwiedzka K."/>
            <person name="Martijn J."/>
            <person name="Lind A.E."/>
            <person name="van Eijk R."/>
            <person name="Schleper C."/>
            <person name="Guy L."/>
            <person name="Ettema T.J."/>
        </authorList>
    </citation>
    <scope>NUCLEOTIDE SEQUENCE</scope>
</reference>